<protein>
    <submittedName>
        <fullName evidence="2">Uncharacterized protein</fullName>
    </submittedName>
</protein>
<feature type="compositionally biased region" description="Polar residues" evidence="1">
    <location>
        <begin position="133"/>
        <end position="145"/>
    </location>
</feature>
<name>A0A135USJ7_9PEZI</name>
<evidence type="ECO:0000256" key="1">
    <source>
        <dbReference type="SAM" id="MobiDB-lite"/>
    </source>
</evidence>
<gene>
    <name evidence="2" type="ORF">CSAL01_05187</name>
</gene>
<dbReference type="Proteomes" id="UP000070121">
    <property type="component" value="Unassembled WGS sequence"/>
</dbReference>
<feature type="region of interest" description="Disordered" evidence="1">
    <location>
        <begin position="133"/>
        <end position="211"/>
    </location>
</feature>
<feature type="compositionally biased region" description="Polar residues" evidence="1">
    <location>
        <begin position="187"/>
        <end position="204"/>
    </location>
</feature>
<comment type="caution">
    <text evidence="2">The sequence shown here is derived from an EMBL/GenBank/DDBJ whole genome shotgun (WGS) entry which is preliminary data.</text>
</comment>
<feature type="compositionally biased region" description="Polar residues" evidence="1">
    <location>
        <begin position="153"/>
        <end position="176"/>
    </location>
</feature>
<dbReference type="EMBL" id="JFFI01001090">
    <property type="protein sequence ID" value="KXH63368.1"/>
    <property type="molecule type" value="Genomic_DNA"/>
</dbReference>
<feature type="compositionally biased region" description="Low complexity" evidence="1">
    <location>
        <begin position="177"/>
        <end position="186"/>
    </location>
</feature>
<keyword evidence="3" id="KW-1185">Reference proteome</keyword>
<evidence type="ECO:0000313" key="2">
    <source>
        <dbReference type="EMBL" id="KXH63368.1"/>
    </source>
</evidence>
<dbReference type="OrthoDB" id="1044435at2759"/>
<reference evidence="2 3" key="1">
    <citation type="submission" date="2014-02" db="EMBL/GenBank/DDBJ databases">
        <title>The genome sequence of Colletotrichum salicis CBS 607.94.</title>
        <authorList>
            <person name="Baroncelli R."/>
            <person name="Thon M.R."/>
        </authorList>
    </citation>
    <scope>NUCLEOTIDE SEQUENCE [LARGE SCALE GENOMIC DNA]</scope>
    <source>
        <strain evidence="2 3">CBS 607.94</strain>
    </source>
</reference>
<accession>A0A135USJ7</accession>
<evidence type="ECO:0000313" key="3">
    <source>
        <dbReference type="Proteomes" id="UP000070121"/>
    </source>
</evidence>
<dbReference type="AlphaFoldDB" id="A0A135USJ7"/>
<proteinExistence type="predicted"/>
<organism evidence="2 3">
    <name type="scientific">Colletotrichum salicis</name>
    <dbReference type="NCBI Taxonomy" id="1209931"/>
    <lineage>
        <taxon>Eukaryota</taxon>
        <taxon>Fungi</taxon>
        <taxon>Dikarya</taxon>
        <taxon>Ascomycota</taxon>
        <taxon>Pezizomycotina</taxon>
        <taxon>Sordariomycetes</taxon>
        <taxon>Hypocreomycetidae</taxon>
        <taxon>Glomerellales</taxon>
        <taxon>Glomerellaceae</taxon>
        <taxon>Colletotrichum</taxon>
        <taxon>Colletotrichum acutatum species complex</taxon>
    </lineage>
</organism>
<sequence>MSAPPPQAGTLSVFLQGYLSSPEHFYEIVLHGIDPRQYKRIRRRFQARLLFKQAAFSGYVTDADPTTNPMHGQIGLYVSGLTTLEVQKIDDISRHVLMSPCFQVQGNVSLMCNHGTVYMREVTLWIGVPRNQVAQPSNDSQNQQLAGDGSGSGNENANNIATQAAQPWDGSQNQVDNGNGSSSANGYGQNKTIGNNSQNMSQDFNGAARAA</sequence>